<dbReference type="PANTHER" id="PTHR46913:SF19">
    <property type="entry name" value="RING-TYPE E3 UBIQUITIN TRANSFERASE"/>
    <property type="match status" value="1"/>
</dbReference>
<dbReference type="SUPFAM" id="SSF57850">
    <property type="entry name" value="RING/U-box"/>
    <property type="match status" value="1"/>
</dbReference>
<keyword evidence="9" id="KW-0833">Ubl conjugation pathway</keyword>
<keyword evidence="10" id="KW-0862">Zinc</keyword>
<dbReference type="UniPathway" id="UPA00143"/>
<name>A0A5N6MIT7_9ASTR</name>
<dbReference type="GO" id="GO:0061630">
    <property type="term" value="F:ubiquitin protein ligase activity"/>
    <property type="evidence" value="ECO:0007669"/>
    <property type="project" value="UniProtKB-EC"/>
</dbReference>
<feature type="region of interest" description="Disordered" evidence="15">
    <location>
        <begin position="276"/>
        <end position="298"/>
    </location>
</feature>
<dbReference type="EC" id="2.3.2.27" evidence="4"/>
<comment type="caution">
    <text evidence="18">The sequence shown here is derived from an EMBL/GenBank/DDBJ whole genome shotgun (WGS) entry which is preliminary data.</text>
</comment>
<accession>A0A5N6MIT7</accession>
<feature type="domain" description="RING-type" evidence="17">
    <location>
        <begin position="137"/>
        <end position="179"/>
    </location>
</feature>
<evidence type="ECO:0000256" key="15">
    <source>
        <dbReference type="SAM" id="MobiDB-lite"/>
    </source>
</evidence>
<dbReference type="SMART" id="SM00184">
    <property type="entry name" value="RING"/>
    <property type="match status" value="1"/>
</dbReference>
<evidence type="ECO:0000259" key="17">
    <source>
        <dbReference type="PROSITE" id="PS50089"/>
    </source>
</evidence>
<reference evidence="18 19" key="1">
    <citation type="submission" date="2019-05" db="EMBL/GenBank/DDBJ databases">
        <title>Mikania micrantha, genome provides insights into the molecular mechanism of rapid growth.</title>
        <authorList>
            <person name="Liu B."/>
        </authorList>
    </citation>
    <scope>NUCLEOTIDE SEQUENCE [LARGE SCALE GENOMIC DNA]</scope>
    <source>
        <strain evidence="18">NLD-2019</strain>
        <tissue evidence="18">Leaf</tissue>
    </source>
</reference>
<organism evidence="18 19">
    <name type="scientific">Mikania micrantha</name>
    <name type="common">bitter vine</name>
    <dbReference type="NCBI Taxonomy" id="192012"/>
    <lineage>
        <taxon>Eukaryota</taxon>
        <taxon>Viridiplantae</taxon>
        <taxon>Streptophyta</taxon>
        <taxon>Embryophyta</taxon>
        <taxon>Tracheophyta</taxon>
        <taxon>Spermatophyta</taxon>
        <taxon>Magnoliopsida</taxon>
        <taxon>eudicotyledons</taxon>
        <taxon>Gunneridae</taxon>
        <taxon>Pentapetalae</taxon>
        <taxon>asterids</taxon>
        <taxon>campanulids</taxon>
        <taxon>Asterales</taxon>
        <taxon>Asteraceae</taxon>
        <taxon>Asteroideae</taxon>
        <taxon>Heliantheae alliance</taxon>
        <taxon>Eupatorieae</taxon>
        <taxon>Mikania</taxon>
    </lineage>
</organism>
<dbReference type="GO" id="GO:0016020">
    <property type="term" value="C:membrane"/>
    <property type="evidence" value="ECO:0007669"/>
    <property type="project" value="UniProtKB-SubCell"/>
</dbReference>
<keyword evidence="6 16" id="KW-0812">Transmembrane</keyword>
<evidence type="ECO:0000256" key="1">
    <source>
        <dbReference type="ARBA" id="ARBA00000900"/>
    </source>
</evidence>
<sequence length="298" mass="33977">MSNLHRKTMMMTIRDACKPKEDCDDQHPQPTLDNHTLSPLKIMMICILAATFSFLCYIIIIKICRAFKTRWRRRMRTHELTPDQTQQDLIDEDHEPVVFHPIWLINTVGLDQSVIDSIQMFNYRKEDGFIDGTGSDCAVCLGTFQEEESLRLLPKCSHAFHVACIDAWLRSHKTCPLCRAPVVNDSNHQIDQNFVGSIAQEDNPNPNPFGVLQNELIGIENVHEIRTNCDSSDKTSFSNVQSDLTHHCSQGPEPMRRSVSLGSFCFVDQEIGEPAVRSSQKPNMMSKSMRSRVNLDEN</sequence>
<evidence type="ECO:0000256" key="8">
    <source>
        <dbReference type="ARBA" id="ARBA00022771"/>
    </source>
</evidence>
<dbReference type="CDD" id="cd16461">
    <property type="entry name" value="RING-H2_EL5-like"/>
    <property type="match status" value="1"/>
</dbReference>
<evidence type="ECO:0000256" key="14">
    <source>
        <dbReference type="PROSITE-ProRule" id="PRU00175"/>
    </source>
</evidence>
<evidence type="ECO:0000313" key="18">
    <source>
        <dbReference type="EMBL" id="KAD3639962.1"/>
    </source>
</evidence>
<evidence type="ECO:0000256" key="13">
    <source>
        <dbReference type="ARBA" id="ARBA00024209"/>
    </source>
</evidence>
<evidence type="ECO:0000256" key="5">
    <source>
        <dbReference type="ARBA" id="ARBA00022679"/>
    </source>
</evidence>
<evidence type="ECO:0000256" key="11">
    <source>
        <dbReference type="ARBA" id="ARBA00022989"/>
    </source>
</evidence>
<gene>
    <name evidence="18" type="ORF">E3N88_29185</name>
</gene>
<dbReference type="InterPro" id="IPR013083">
    <property type="entry name" value="Znf_RING/FYVE/PHD"/>
</dbReference>
<evidence type="ECO:0000313" key="19">
    <source>
        <dbReference type="Proteomes" id="UP000326396"/>
    </source>
</evidence>
<keyword evidence="12 16" id="KW-0472">Membrane</keyword>
<dbReference type="Proteomes" id="UP000326396">
    <property type="component" value="Linkage Group LG5"/>
</dbReference>
<comment type="subcellular location">
    <subcellularLocation>
        <location evidence="2">Membrane</location>
        <topology evidence="2">Single-pass membrane protein</topology>
    </subcellularLocation>
</comment>
<evidence type="ECO:0000256" key="2">
    <source>
        <dbReference type="ARBA" id="ARBA00004167"/>
    </source>
</evidence>
<keyword evidence="19" id="KW-1185">Reference proteome</keyword>
<proteinExistence type="inferred from homology"/>
<dbReference type="Pfam" id="PF13639">
    <property type="entry name" value="zf-RING_2"/>
    <property type="match status" value="1"/>
</dbReference>
<comment type="pathway">
    <text evidence="3">Protein modification; protein ubiquitination.</text>
</comment>
<comment type="catalytic activity">
    <reaction evidence="1">
        <text>S-ubiquitinyl-[E2 ubiquitin-conjugating enzyme]-L-cysteine + [acceptor protein]-L-lysine = [E2 ubiquitin-conjugating enzyme]-L-cysteine + N(6)-ubiquitinyl-[acceptor protein]-L-lysine.</text>
        <dbReference type="EC" id="2.3.2.27"/>
    </reaction>
</comment>
<dbReference type="EMBL" id="SZYD01000015">
    <property type="protein sequence ID" value="KAD3639962.1"/>
    <property type="molecule type" value="Genomic_DNA"/>
</dbReference>
<evidence type="ECO:0000256" key="12">
    <source>
        <dbReference type="ARBA" id="ARBA00023136"/>
    </source>
</evidence>
<evidence type="ECO:0000256" key="6">
    <source>
        <dbReference type="ARBA" id="ARBA00022692"/>
    </source>
</evidence>
<dbReference type="FunFam" id="3.30.40.10:FF:000187">
    <property type="entry name" value="E3 ubiquitin-protein ligase ATL6"/>
    <property type="match status" value="1"/>
</dbReference>
<dbReference type="PROSITE" id="PS50089">
    <property type="entry name" value="ZF_RING_2"/>
    <property type="match status" value="1"/>
</dbReference>
<dbReference type="InterPro" id="IPR001841">
    <property type="entry name" value="Znf_RING"/>
</dbReference>
<protein>
    <recommendedName>
        <fullName evidence="4">RING-type E3 ubiquitin transferase</fullName>
        <ecNumber evidence="4">2.3.2.27</ecNumber>
    </recommendedName>
</protein>
<keyword evidence="11 16" id="KW-1133">Transmembrane helix</keyword>
<feature type="compositionally biased region" description="Polar residues" evidence="15">
    <location>
        <begin position="277"/>
        <end position="288"/>
    </location>
</feature>
<evidence type="ECO:0000256" key="16">
    <source>
        <dbReference type="SAM" id="Phobius"/>
    </source>
</evidence>
<keyword evidence="8 14" id="KW-0863">Zinc-finger</keyword>
<comment type="similarity">
    <text evidence="13">Belongs to the RING-type zinc finger family. ATL subfamily.</text>
</comment>
<dbReference type="Gene3D" id="3.30.40.10">
    <property type="entry name" value="Zinc/RING finger domain, C3HC4 (zinc finger)"/>
    <property type="match status" value="1"/>
</dbReference>
<keyword evidence="5" id="KW-0808">Transferase</keyword>
<evidence type="ECO:0000256" key="3">
    <source>
        <dbReference type="ARBA" id="ARBA00004906"/>
    </source>
</evidence>
<dbReference type="PANTHER" id="PTHR46913">
    <property type="entry name" value="RING-H2 FINGER PROTEIN ATL16"/>
    <property type="match status" value="1"/>
</dbReference>
<evidence type="ECO:0000256" key="9">
    <source>
        <dbReference type="ARBA" id="ARBA00022786"/>
    </source>
</evidence>
<dbReference type="GO" id="GO:0016567">
    <property type="term" value="P:protein ubiquitination"/>
    <property type="evidence" value="ECO:0007669"/>
    <property type="project" value="UniProtKB-UniPathway"/>
</dbReference>
<evidence type="ECO:0000256" key="7">
    <source>
        <dbReference type="ARBA" id="ARBA00022723"/>
    </source>
</evidence>
<dbReference type="OrthoDB" id="9984778at2759"/>
<evidence type="ECO:0000256" key="10">
    <source>
        <dbReference type="ARBA" id="ARBA00022833"/>
    </source>
</evidence>
<dbReference type="GO" id="GO:0008270">
    <property type="term" value="F:zinc ion binding"/>
    <property type="evidence" value="ECO:0007669"/>
    <property type="project" value="UniProtKB-KW"/>
</dbReference>
<dbReference type="InterPro" id="IPR044600">
    <property type="entry name" value="ATL1/ATL16-like"/>
</dbReference>
<evidence type="ECO:0000256" key="4">
    <source>
        <dbReference type="ARBA" id="ARBA00012483"/>
    </source>
</evidence>
<feature type="transmembrane region" description="Helical" evidence="16">
    <location>
        <begin position="42"/>
        <end position="64"/>
    </location>
</feature>
<keyword evidence="7" id="KW-0479">Metal-binding</keyword>
<dbReference type="AlphaFoldDB" id="A0A5N6MIT7"/>